<evidence type="ECO:0000256" key="6">
    <source>
        <dbReference type="ARBA" id="ARBA00022837"/>
    </source>
</evidence>
<evidence type="ECO:0000256" key="4">
    <source>
        <dbReference type="ARBA" id="ARBA00022729"/>
    </source>
</evidence>
<sequence>MNHLRPFLTTVVLTIMCCLQSCKTPKESLPNKALPNIVLINVDDLGWKDLGFMGSEYYETPNLDTLAKEGMIFYNAYAGAANCAPSRACLLSGLNTPRHGVYTVSPSDRGNSKTRKLIPIQNTDHLNDTIYTLPQMLKSAGYITGSFGKWHVGNDPRKQGIDVNVGGSSKGHPGKGGYFSPYKIDHITNGPEGEYLTDRITNEAISFVETYRDTTFFLYLPFYTVHTPIMGKEELIDKFKTKKGSNGQDRPDYAAMVASMDENVGKLLTSLKANGLEKNTLVIFTSDNGGIRSISEQNPLRAGKGSYYEGGIRVPLLIKWPGKIKPNSSSNTRVSNLDFYPTLQNIASPDKKALLLDGINLGPIFEGSSQAERDLFFHFPIYLQEYQGLQDGSRDPLFRTRPGSVIISGDWKLHEYFEDGALELYNLISDPSEENNVAEQNPEKTQELLKKLMDWRKATNALVPSQKNKEYDAAFEQKMIQEKSVR</sequence>
<comment type="similarity">
    <text evidence="2">Belongs to the sulfatase family.</text>
</comment>
<feature type="domain" description="Sulfatase N-terminal" evidence="7">
    <location>
        <begin position="35"/>
        <end position="343"/>
    </location>
</feature>
<evidence type="ECO:0000256" key="2">
    <source>
        <dbReference type="ARBA" id="ARBA00008779"/>
    </source>
</evidence>
<dbReference type="CDD" id="cd16144">
    <property type="entry name" value="ARS_like"/>
    <property type="match status" value="1"/>
</dbReference>
<dbReference type="EMBL" id="FQUX01000001">
    <property type="protein sequence ID" value="SHE74047.1"/>
    <property type="molecule type" value="Genomic_DNA"/>
</dbReference>
<name>A0A1M4VYL3_9FLAO</name>
<evidence type="ECO:0000313" key="9">
    <source>
        <dbReference type="Proteomes" id="UP000184406"/>
    </source>
</evidence>
<accession>A0A1M4VYL3</accession>
<dbReference type="GO" id="GO:0004065">
    <property type="term" value="F:arylsulfatase activity"/>
    <property type="evidence" value="ECO:0007669"/>
    <property type="project" value="TreeGrafter"/>
</dbReference>
<keyword evidence="9" id="KW-1185">Reference proteome</keyword>
<comment type="cofactor">
    <cofactor evidence="1">
        <name>Ca(2+)</name>
        <dbReference type="ChEBI" id="CHEBI:29108"/>
    </cofactor>
</comment>
<dbReference type="Pfam" id="PF00884">
    <property type="entry name" value="Sulfatase"/>
    <property type="match status" value="1"/>
</dbReference>
<dbReference type="InterPro" id="IPR017850">
    <property type="entry name" value="Alkaline_phosphatase_core_sf"/>
</dbReference>
<reference evidence="9" key="1">
    <citation type="submission" date="2016-11" db="EMBL/GenBank/DDBJ databases">
        <authorList>
            <person name="Varghese N."/>
            <person name="Submissions S."/>
        </authorList>
    </citation>
    <scope>NUCLEOTIDE SEQUENCE [LARGE SCALE GENOMIC DNA]</scope>
    <source>
        <strain evidence="9">DSM 17539</strain>
    </source>
</reference>
<organism evidence="8 9">
    <name type="scientific">Arenibacter palladensis</name>
    <dbReference type="NCBI Taxonomy" id="237373"/>
    <lineage>
        <taxon>Bacteria</taxon>
        <taxon>Pseudomonadati</taxon>
        <taxon>Bacteroidota</taxon>
        <taxon>Flavobacteriia</taxon>
        <taxon>Flavobacteriales</taxon>
        <taxon>Flavobacteriaceae</taxon>
        <taxon>Arenibacter</taxon>
    </lineage>
</organism>
<keyword evidence="6" id="KW-0106">Calcium</keyword>
<dbReference type="Proteomes" id="UP000184406">
    <property type="component" value="Unassembled WGS sequence"/>
</dbReference>
<dbReference type="RefSeq" id="WP_218587885.1">
    <property type="nucleotide sequence ID" value="NZ_FQUX01000001.1"/>
</dbReference>
<evidence type="ECO:0000256" key="5">
    <source>
        <dbReference type="ARBA" id="ARBA00022801"/>
    </source>
</evidence>
<gene>
    <name evidence="8" type="ORF">SAMN03080594_1011142</name>
</gene>
<evidence type="ECO:0000256" key="1">
    <source>
        <dbReference type="ARBA" id="ARBA00001913"/>
    </source>
</evidence>
<keyword evidence="4" id="KW-0732">Signal</keyword>
<evidence type="ECO:0000259" key="7">
    <source>
        <dbReference type="Pfam" id="PF00884"/>
    </source>
</evidence>
<keyword evidence="5" id="KW-0378">Hydrolase</keyword>
<evidence type="ECO:0000256" key="3">
    <source>
        <dbReference type="ARBA" id="ARBA00022723"/>
    </source>
</evidence>
<proteinExistence type="inferred from homology"/>
<dbReference type="InterPro" id="IPR000917">
    <property type="entry name" value="Sulfatase_N"/>
</dbReference>
<dbReference type="Gene3D" id="3.30.1120.10">
    <property type="match status" value="1"/>
</dbReference>
<evidence type="ECO:0000313" key="8">
    <source>
        <dbReference type="EMBL" id="SHE74047.1"/>
    </source>
</evidence>
<dbReference type="PANTHER" id="PTHR42693:SF42">
    <property type="entry name" value="ARYLSULFATASE G"/>
    <property type="match status" value="1"/>
</dbReference>
<dbReference type="Gene3D" id="3.40.720.10">
    <property type="entry name" value="Alkaline Phosphatase, subunit A"/>
    <property type="match status" value="1"/>
</dbReference>
<dbReference type="GO" id="GO:0046872">
    <property type="term" value="F:metal ion binding"/>
    <property type="evidence" value="ECO:0007669"/>
    <property type="project" value="UniProtKB-KW"/>
</dbReference>
<dbReference type="InterPro" id="IPR050738">
    <property type="entry name" value="Sulfatase"/>
</dbReference>
<protein>
    <submittedName>
        <fullName evidence="8">Arylsulfatase A</fullName>
    </submittedName>
</protein>
<dbReference type="PANTHER" id="PTHR42693">
    <property type="entry name" value="ARYLSULFATASE FAMILY MEMBER"/>
    <property type="match status" value="1"/>
</dbReference>
<keyword evidence="3" id="KW-0479">Metal-binding</keyword>
<dbReference type="AlphaFoldDB" id="A0A1M4VYL3"/>
<dbReference type="SUPFAM" id="SSF53649">
    <property type="entry name" value="Alkaline phosphatase-like"/>
    <property type="match status" value="1"/>
</dbReference>